<dbReference type="Gene3D" id="3.30.420.10">
    <property type="entry name" value="Ribonuclease H-like superfamily/Ribonuclease H"/>
    <property type="match status" value="1"/>
</dbReference>
<dbReference type="GO" id="GO:0015074">
    <property type="term" value="P:DNA integration"/>
    <property type="evidence" value="ECO:0007669"/>
    <property type="project" value="TreeGrafter"/>
</dbReference>
<dbReference type="GO" id="GO:0044547">
    <property type="term" value="F:DNA topoisomerase binding"/>
    <property type="evidence" value="ECO:0007669"/>
    <property type="project" value="TreeGrafter"/>
</dbReference>
<proteinExistence type="predicted"/>
<dbReference type="GO" id="GO:0003697">
    <property type="term" value="F:single-stranded DNA binding"/>
    <property type="evidence" value="ECO:0007669"/>
    <property type="project" value="TreeGrafter"/>
</dbReference>
<evidence type="ECO:0000313" key="1">
    <source>
        <dbReference type="EMBL" id="VDO21103.1"/>
    </source>
</evidence>
<dbReference type="GO" id="GO:0005634">
    <property type="term" value="C:nucleus"/>
    <property type="evidence" value="ECO:0007669"/>
    <property type="project" value="TreeGrafter"/>
</dbReference>
<dbReference type="GO" id="GO:0042800">
    <property type="term" value="F:histone H3K4 methyltransferase activity"/>
    <property type="evidence" value="ECO:0007669"/>
    <property type="project" value="TreeGrafter"/>
</dbReference>
<dbReference type="GO" id="GO:0000014">
    <property type="term" value="F:single-stranded DNA endodeoxyribonuclease activity"/>
    <property type="evidence" value="ECO:0007669"/>
    <property type="project" value="TreeGrafter"/>
</dbReference>
<dbReference type="GO" id="GO:0044774">
    <property type="term" value="P:mitotic DNA integrity checkpoint signaling"/>
    <property type="evidence" value="ECO:0007669"/>
    <property type="project" value="TreeGrafter"/>
</dbReference>
<dbReference type="PANTHER" id="PTHR46060">
    <property type="entry name" value="MARINER MOS1 TRANSPOSASE-LIKE PROTEIN"/>
    <property type="match status" value="1"/>
</dbReference>
<dbReference type="GO" id="GO:0035861">
    <property type="term" value="C:site of double-strand break"/>
    <property type="evidence" value="ECO:0007669"/>
    <property type="project" value="TreeGrafter"/>
</dbReference>
<dbReference type="AlphaFoldDB" id="A0A0N4W1L3"/>
<reference evidence="3" key="1">
    <citation type="submission" date="2017-02" db="UniProtKB">
        <authorList>
            <consortium name="WormBaseParasite"/>
        </authorList>
    </citation>
    <scope>IDENTIFICATION</scope>
</reference>
<dbReference type="InterPro" id="IPR052709">
    <property type="entry name" value="Transposase-MT_Hybrid"/>
</dbReference>
<dbReference type="OrthoDB" id="5862872at2759"/>
<dbReference type="InterPro" id="IPR036397">
    <property type="entry name" value="RNaseH_sf"/>
</dbReference>
<dbReference type="STRING" id="6290.A0A0N4W1L3"/>
<dbReference type="GO" id="GO:0046975">
    <property type="term" value="F:histone H3K36 methyltransferase activity"/>
    <property type="evidence" value="ECO:0007669"/>
    <property type="project" value="TreeGrafter"/>
</dbReference>
<dbReference type="GO" id="GO:0000793">
    <property type="term" value="C:condensed chromosome"/>
    <property type="evidence" value="ECO:0007669"/>
    <property type="project" value="TreeGrafter"/>
</dbReference>
<dbReference type="GO" id="GO:0031297">
    <property type="term" value="P:replication fork processing"/>
    <property type="evidence" value="ECO:0007669"/>
    <property type="project" value="TreeGrafter"/>
</dbReference>
<dbReference type="GO" id="GO:0000729">
    <property type="term" value="P:DNA double-strand break processing"/>
    <property type="evidence" value="ECO:0007669"/>
    <property type="project" value="TreeGrafter"/>
</dbReference>
<evidence type="ECO:0000313" key="3">
    <source>
        <dbReference type="WBParaSite" id="HPLM_0000354001-mRNA-1"/>
    </source>
</evidence>
<evidence type="ECO:0000313" key="2">
    <source>
        <dbReference type="Proteomes" id="UP000268014"/>
    </source>
</evidence>
<accession>A0A0N4W1L3</accession>
<dbReference type="Pfam" id="PF01359">
    <property type="entry name" value="Transposase_1"/>
    <property type="match status" value="1"/>
</dbReference>
<dbReference type="GO" id="GO:0006303">
    <property type="term" value="P:double-strand break repair via nonhomologous end joining"/>
    <property type="evidence" value="ECO:0007669"/>
    <property type="project" value="TreeGrafter"/>
</dbReference>
<dbReference type="WBParaSite" id="HPLM_0000354001-mRNA-1">
    <property type="protein sequence ID" value="HPLM_0000354001-mRNA-1"/>
    <property type="gene ID" value="HPLM_0000354001"/>
</dbReference>
<dbReference type="PANTHER" id="PTHR46060:SF2">
    <property type="entry name" value="HISTONE-LYSINE N-METHYLTRANSFERASE SETMAR"/>
    <property type="match status" value="1"/>
</dbReference>
<dbReference type="GO" id="GO:0003690">
    <property type="term" value="F:double-stranded DNA binding"/>
    <property type="evidence" value="ECO:0007669"/>
    <property type="project" value="TreeGrafter"/>
</dbReference>
<protein>
    <submittedName>
        <fullName evidence="3">Transposase</fullName>
    </submittedName>
</protein>
<keyword evidence="2" id="KW-1185">Reference proteome</keyword>
<dbReference type="InterPro" id="IPR001888">
    <property type="entry name" value="Transposase_1"/>
</dbReference>
<reference evidence="1 2" key="2">
    <citation type="submission" date="2018-11" db="EMBL/GenBank/DDBJ databases">
        <authorList>
            <consortium name="Pathogen Informatics"/>
        </authorList>
    </citation>
    <scope>NUCLEOTIDE SEQUENCE [LARGE SCALE GENOMIC DNA]</scope>
    <source>
        <strain evidence="1 2">MHpl1</strain>
    </source>
</reference>
<sequence>MAEILLRRSKNSGFLDSIVTSDEKWICFDNATRKRRRLDAGDTPNPTPKANIHDKKVMLCVWWNSKGLMCFEVFDSGQTATMNIYKDQLNRVDQTLFRQGFQTTSTARPHVAKNTLEKIKELGWEVLAIRHTAQTCLSPIAICSGRCSTLWPREGSQPAKKSNSGCPIIML</sequence>
<gene>
    <name evidence="1" type="ORF">HPLM_LOCUS3532</name>
</gene>
<dbReference type="Proteomes" id="UP000268014">
    <property type="component" value="Unassembled WGS sequence"/>
</dbReference>
<dbReference type="EMBL" id="UZAF01016125">
    <property type="protein sequence ID" value="VDO21103.1"/>
    <property type="molecule type" value="Genomic_DNA"/>
</dbReference>
<organism evidence="3">
    <name type="scientific">Haemonchus placei</name>
    <name type="common">Barber's pole worm</name>
    <dbReference type="NCBI Taxonomy" id="6290"/>
    <lineage>
        <taxon>Eukaryota</taxon>
        <taxon>Metazoa</taxon>
        <taxon>Ecdysozoa</taxon>
        <taxon>Nematoda</taxon>
        <taxon>Chromadorea</taxon>
        <taxon>Rhabditida</taxon>
        <taxon>Rhabditina</taxon>
        <taxon>Rhabditomorpha</taxon>
        <taxon>Strongyloidea</taxon>
        <taxon>Trichostrongylidae</taxon>
        <taxon>Haemonchus</taxon>
    </lineage>
</organism>
<name>A0A0N4W1L3_HAEPC</name>